<dbReference type="AlphaFoldDB" id="A0A5J4YZH1"/>
<feature type="region of interest" description="Disordered" evidence="9">
    <location>
        <begin position="111"/>
        <end position="132"/>
    </location>
</feature>
<dbReference type="PROSITE" id="PS50016">
    <property type="entry name" value="ZF_PHD_2"/>
    <property type="match status" value="1"/>
</dbReference>
<keyword evidence="5 7" id="KW-0862">Zinc</keyword>
<dbReference type="GO" id="GO:0005634">
    <property type="term" value="C:nucleus"/>
    <property type="evidence" value="ECO:0007669"/>
    <property type="project" value="UniProtKB-SubCell"/>
</dbReference>
<comment type="similarity">
    <text evidence="2">Belongs to the ING family.</text>
</comment>
<dbReference type="Pfam" id="PF23011">
    <property type="entry name" value="PHD-1st_NSD"/>
    <property type="match status" value="1"/>
</dbReference>
<feature type="binding site" evidence="7">
    <location>
        <position position="261"/>
    </location>
    <ligand>
        <name>Zn(2+)</name>
        <dbReference type="ChEBI" id="CHEBI:29105"/>
        <label>1</label>
    </ligand>
</feature>
<dbReference type="PROSITE" id="PS01359">
    <property type="entry name" value="ZF_PHD_1"/>
    <property type="match status" value="1"/>
</dbReference>
<dbReference type="GO" id="GO:0008270">
    <property type="term" value="F:zinc ion binding"/>
    <property type="evidence" value="ECO:0007669"/>
    <property type="project" value="UniProtKB-KW"/>
</dbReference>
<comment type="subcellular location">
    <subcellularLocation>
        <location evidence="1">Nucleus</location>
    </subcellularLocation>
</comment>
<dbReference type="OrthoDB" id="5411773at2759"/>
<keyword evidence="6" id="KW-0539">Nucleus</keyword>
<protein>
    <submittedName>
        <fullName evidence="11">Inhibitor of growth protein 3</fullName>
    </submittedName>
</protein>
<evidence type="ECO:0000256" key="7">
    <source>
        <dbReference type="PIRSR" id="PIRSR628651-51"/>
    </source>
</evidence>
<feature type="binding site" evidence="7">
    <location>
        <position position="259"/>
    </location>
    <ligand>
        <name>Zn(2+)</name>
        <dbReference type="ChEBI" id="CHEBI:29105"/>
        <label>1</label>
    </ligand>
</feature>
<feature type="binding site" evidence="7">
    <location>
        <position position="299"/>
    </location>
    <ligand>
        <name>Zn(2+)</name>
        <dbReference type="ChEBI" id="CHEBI:29105"/>
        <label>2</label>
    </ligand>
</feature>
<feature type="compositionally biased region" description="Low complexity" evidence="9">
    <location>
        <begin position="111"/>
        <end position="129"/>
    </location>
</feature>
<sequence>MAYRTYGNMGHDARVPAFLDDAVALMEAFRTEFHNTTRDLGERDVALVKVTHRAEGHASGLVSAAKTSQAGSNASGAGTAAVGSAAGAAPGGSAKKVASSLGVALQSVEISKSGHSPASGSGPASAPTKELAEKLKKSLAELSALEKQGMDLSAKKTAIVQQCTARLDGYMRSLEDSMFQFEEYLRRENRWPDEEHANGNKGFAPSPSASPRARPKGVTTHNAPNQRPANASALQGDAGNTVVIIDNNLALDPDEPRYCMCNQVSYGEMVACENENCPYEWFHYQCVGLSAPPKGRWRCAECKSGKQRS</sequence>
<feature type="domain" description="PHD-type" evidence="10">
    <location>
        <begin position="256"/>
        <end position="305"/>
    </location>
</feature>
<dbReference type="InterPro" id="IPR028651">
    <property type="entry name" value="ING_fam"/>
</dbReference>
<feature type="binding site" evidence="7">
    <location>
        <position position="283"/>
    </location>
    <ligand>
        <name>Zn(2+)</name>
        <dbReference type="ChEBI" id="CHEBI:29105"/>
        <label>1</label>
    </ligand>
</feature>
<dbReference type="InterPro" id="IPR019787">
    <property type="entry name" value="Znf_PHD-finger"/>
</dbReference>
<evidence type="ECO:0000256" key="5">
    <source>
        <dbReference type="ARBA" id="ARBA00022833"/>
    </source>
</evidence>
<comment type="caution">
    <text evidence="11">The sequence shown here is derived from an EMBL/GenBank/DDBJ whole genome shotgun (WGS) entry which is preliminary data.</text>
</comment>
<evidence type="ECO:0000256" key="1">
    <source>
        <dbReference type="ARBA" id="ARBA00004123"/>
    </source>
</evidence>
<feature type="binding site" evidence="7">
    <location>
        <position position="277"/>
    </location>
    <ligand>
        <name>Zn(2+)</name>
        <dbReference type="ChEBI" id="CHEBI:29105"/>
        <label>2</label>
    </ligand>
</feature>
<keyword evidence="12" id="KW-1185">Reference proteome</keyword>
<feature type="region of interest" description="Disordered" evidence="9">
    <location>
        <begin position="193"/>
        <end position="233"/>
    </location>
</feature>
<feature type="binding site" evidence="7">
    <location>
        <position position="272"/>
    </location>
    <ligand>
        <name>Zn(2+)</name>
        <dbReference type="ChEBI" id="CHEBI:29105"/>
        <label>2</label>
    </ligand>
</feature>
<keyword evidence="4 8" id="KW-0863">Zinc-finger</keyword>
<dbReference type="InterPro" id="IPR013083">
    <property type="entry name" value="Znf_RING/FYVE/PHD"/>
</dbReference>
<dbReference type="SMART" id="SM00249">
    <property type="entry name" value="PHD"/>
    <property type="match status" value="1"/>
</dbReference>
<dbReference type="InterPro" id="IPR011011">
    <property type="entry name" value="Znf_FYVE_PHD"/>
</dbReference>
<evidence type="ECO:0000313" key="12">
    <source>
        <dbReference type="Proteomes" id="UP000324585"/>
    </source>
</evidence>
<dbReference type="CDD" id="cd15505">
    <property type="entry name" value="PHD_ING"/>
    <property type="match status" value="1"/>
</dbReference>
<reference evidence="12" key="1">
    <citation type="journal article" date="2019" name="Nat. Commun.">
        <title>Expansion of phycobilisome linker gene families in mesophilic red algae.</title>
        <authorList>
            <person name="Lee J."/>
            <person name="Kim D."/>
            <person name="Bhattacharya D."/>
            <person name="Yoon H.S."/>
        </authorList>
    </citation>
    <scope>NUCLEOTIDE SEQUENCE [LARGE SCALE GENOMIC DNA]</scope>
    <source>
        <strain evidence="12">CCMP 1328</strain>
    </source>
</reference>
<feature type="binding site" evidence="7">
    <location>
        <position position="286"/>
    </location>
    <ligand>
        <name>Zn(2+)</name>
        <dbReference type="ChEBI" id="CHEBI:29105"/>
        <label>1</label>
    </ligand>
</feature>
<dbReference type="EMBL" id="VRMN01000002">
    <property type="protein sequence ID" value="KAA8497039.1"/>
    <property type="molecule type" value="Genomic_DNA"/>
</dbReference>
<dbReference type="PANTHER" id="PTHR10333">
    <property type="entry name" value="INHIBITOR OF GROWTH PROTEIN"/>
    <property type="match status" value="1"/>
</dbReference>
<evidence type="ECO:0000256" key="8">
    <source>
        <dbReference type="PROSITE-ProRule" id="PRU00146"/>
    </source>
</evidence>
<evidence type="ECO:0000256" key="4">
    <source>
        <dbReference type="ARBA" id="ARBA00022771"/>
    </source>
</evidence>
<dbReference type="Gene3D" id="3.30.40.10">
    <property type="entry name" value="Zinc/RING finger domain, C3HC4 (zinc finger)"/>
    <property type="match status" value="1"/>
</dbReference>
<evidence type="ECO:0000256" key="2">
    <source>
        <dbReference type="ARBA" id="ARBA00010210"/>
    </source>
</evidence>
<dbReference type="InterPro" id="IPR059153">
    <property type="entry name" value="NSD_PHD-1st"/>
</dbReference>
<feature type="compositionally biased region" description="Polar residues" evidence="9">
    <location>
        <begin position="219"/>
        <end position="233"/>
    </location>
</feature>
<dbReference type="InterPro" id="IPR019786">
    <property type="entry name" value="Zinc_finger_PHD-type_CS"/>
</dbReference>
<dbReference type="SUPFAM" id="SSF57903">
    <property type="entry name" value="FYVE/PHD zinc finger"/>
    <property type="match status" value="1"/>
</dbReference>
<dbReference type="Proteomes" id="UP000324585">
    <property type="component" value="Unassembled WGS sequence"/>
</dbReference>
<evidence type="ECO:0000313" key="11">
    <source>
        <dbReference type="EMBL" id="KAA8497039.1"/>
    </source>
</evidence>
<evidence type="ECO:0000256" key="9">
    <source>
        <dbReference type="SAM" id="MobiDB-lite"/>
    </source>
</evidence>
<gene>
    <name evidence="11" type="ORF">FVE85_0768</name>
</gene>
<keyword evidence="3 7" id="KW-0479">Metal-binding</keyword>
<proteinExistence type="inferred from homology"/>
<evidence type="ECO:0000256" key="3">
    <source>
        <dbReference type="ARBA" id="ARBA00022723"/>
    </source>
</evidence>
<name>A0A5J4YZH1_PORPP</name>
<evidence type="ECO:0000256" key="6">
    <source>
        <dbReference type="ARBA" id="ARBA00023242"/>
    </source>
</evidence>
<organism evidence="11 12">
    <name type="scientific">Porphyridium purpureum</name>
    <name type="common">Red alga</name>
    <name type="synonym">Porphyridium cruentum</name>
    <dbReference type="NCBI Taxonomy" id="35688"/>
    <lineage>
        <taxon>Eukaryota</taxon>
        <taxon>Rhodophyta</taxon>
        <taxon>Bangiophyceae</taxon>
        <taxon>Porphyridiales</taxon>
        <taxon>Porphyridiaceae</taxon>
        <taxon>Porphyridium</taxon>
    </lineage>
</organism>
<accession>A0A5J4YZH1</accession>
<dbReference type="InterPro" id="IPR001965">
    <property type="entry name" value="Znf_PHD"/>
</dbReference>
<evidence type="ECO:0000259" key="10">
    <source>
        <dbReference type="PROSITE" id="PS50016"/>
    </source>
</evidence>
<feature type="binding site" evidence="7">
    <location>
        <position position="302"/>
    </location>
    <ligand>
        <name>Zn(2+)</name>
        <dbReference type="ChEBI" id="CHEBI:29105"/>
        <label>2</label>
    </ligand>
</feature>